<protein>
    <submittedName>
        <fullName evidence="3">Uncharacterized protein</fullName>
    </submittedName>
</protein>
<gene>
    <name evidence="3" type="ORF">AOZ06_07015</name>
</gene>
<feature type="transmembrane region" description="Helical" evidence="2">
    <location>
        <begin position="59"/>
        <end position="77"/>
    </location>
</feature>
<dbReference type="STRING" id="860235.AOZ06_07015"/>
<organism evidence="3 4">
    <name type="scientific">Kibdelosporangium phytohabitans</name>
    <dbReference type="NCBI Taxonomy" id="860235"/>
    <lineage>
        <taxon>Bacteria</taxon>
        <taxon>Bacillati</taxon>
        <taxon>Actinomycetota</taxon>
        <taxon>Actinomycetes</taxon>
        <taxon>Pseudonocardiales</taxon>
        <taxon>Pseudonocardiaceae</taxon>
        <taxon>Kibdelosporangium</taxon>
    </lineage>
</organism>
<dbReference type="OrthoDB" id="3697863at2"/>
<accession>A0A0N9IDN1</accession>
<evidence type="ECO:0000313" key="4">
    <source>
        <dbReference type="Proteomes" id="UP000063699"/>
    </source>
</evidence>
<keyword evidence="4" id="KW-1185">Reference proteome</keyword>
<dbReference type="KEGG" id="kphy:AOZ06_07015"/>
<evidence type="ECO:0000313" key="3">
    <source>
        <dbReference type="EMBL" id="ALG14601.1"/>
    </source>
</evidence>
<name>A0A0N9IDN1_9PSEU</name>
<dbReference type="AlphaFoldDB" id="A0A0N9IDN1"/>
<feature type="region of interest" description="Disordered" evidence="1">
    <location>
        <begin position="1"/>
        <end position="22"/>
    </location>
</feature>
<feature type="transmembrane region" description="Helical" evidence="2">
    <location>
        <begin position="89"/>
        <end position="109"/>
    </location>
</feature>
<dbReference type="EMBL" id="CP012752">
    <property type="protein sequence ID" value="ALG14601.1"/>
    <property type="molecule type" value="Genomic_DNA"/>
</dbReference>
<feature type="transmembrane region" description="Helical" evidence="2">
    <location>
        <begin position="32"/>
        <end position="53"/>
    </location>
</feature>
<keyword evidence="2" id="KW-0812">Transmembrane</keyword>
<keyword evidence="2" id="KW-1133">Transmembrane helix</keyword>
<proteinExistence type="predicted"/>
<dbReference type="Proteomes" id="UP000063699">
    <property type="component" value="Chromosome"/>
</dbReference>
<evidence type="ECO:0000256" key="2">
    <source>
        <dbReference type="SAM" id="Phobius"/>
    </source>
</evidence>
<reference evidence="3 4" key="1">
    <citation type="submission" date="2015-07" db="EMBL/GenBank/DDBJ databases">
        <title>Genome sequencing of Kibdelosporangium phytohabitans.</title>
        <authorList>
            <person name="Qin S."/>
            <person name="Xing K."/>
        </authorList>
    </citation>
    <scope>NUCLEOTIDE SEQUENCE [LARGE SCALE GENOMIC DNA]</scope>
    <source>
        <strain evidence="3 4">KLBMP1111</strain>
    </source>
</reference>
<sequence length="110" mass="11540">MARDDHGGNRGSETATRDEPPKGRFWRELSGALAAGLVLLAVAVLVLQIISWANGVPGLGVVELIGHAVAAGLAVYAQRVIDRRPGRPALVAGVGLGVVVVLVLVLFWWI</sequence>
<keyword evidence="2" id="KW-0472">Membrane</keyword>
<evidence type="ECO:0000256" key="1">
    <source>
        <dbReference type="SAM" id="MobiDB-lite"/>
    </source>
</evidence>